<feature type="coiled-coil region" evidence="19">
    <location>
        <begin position="790"/>
        <end position="933"/>
    </location>
</feature>
<dbReference type="OrthoDB" id="18797at2759"/>
<evidence type="ECO:0000256" key="7">
    <source>
        <dbReference type="ARBA" id="ARBA00022723"/>
    </source>
</evidence>
<keyword evidence="9" id="KW-0227">DNA damage</keyword>
<accession>A0A9P0QNR4</accession>
<keyword evidence="17" id="KW-0469">Meiosis</keyword>
<feature type="coiled-coil region" evidence="19">
    <location>
        <begin position="973"/>
        <end position="1098"/>
    </location>
</feature>
<dbReference type="InterPro" id="IPR027417">
    <property type="entry name" value="P-loop_NTPase"/>
</dbReference>
<comment type="subcellular location">
    <subcellularLocation>
        <location evidence="3">Chromosome</location>
    </subcellularLocation>
    <subcellularLocation>
        <location evidence="2">Nucleus</location>
    </subcellularLocation>
</comment>
<dbReference type="GO" id="GO:0005524">
    <property type="term" value="F:ATP binding"/>
    <property type="evidence" value="ECO:0007669"/>
    <property type="project" value="UniProtKB-KW"/>
</dbReference>
<evidence type="ECO:0000256" key="6">
    <source>
        <dbReference type="ARBA" id="ARBA00022454"/>
    </source>
</evidence>
<keyword evidence="13" id="KW-0460">Magnesium</keyword>
<dbReference type="InterPro" id="IPR038729">
    <property type="entry name" value="Rad50/SbcC_AAA"/>
</dbReference>
<dbReference type="NCBIfam" id="TIGR00606">
    <property type="entry name" value="rad50"/>
    <property type="match status" value="1"/>
</dbReference>
<comment type="caution">
    <text evidence="21">The sequence shown here is derived from an EMBL/GenBank/DDBJ whole genome shotgun (WGS) entry which is preliminary data.</text>
</comment>
<dbReference type="GO" id="GO:0007127">
    <property type="term" value="P:meiosis I"/>
    <property type="evidence" value="ECO:0007669"/>
    <property type="project" value="UniProtKB-ARBA"/>
</dbReference>
<evidence type="ECO:0000256" key="12">
    <source>
        <dbReference type="ARBA" id="ARBA00022840"/>
    </source>
</evidence>
<evidence type="ECO:0000313" key="22">
    <source>
        <dbReference type="Proteomes" id="UP000837801"/>
    </source>
</evidence>
<evidence type="ECO:0000313" key="21">
    <source>
        <dbReference type="EMBL" id="CAH2352618.1"/>
    </source>
</evidence>
<gene>
    <name evidence="21" type="ORF">CLIB1423_07S03686</name>
</gene>
<dbReference type="GO" id="GO:0016887">
    <property type="term" value="F:ATP hydrolysis activity"/>
    <property type="evidence" value="ECO:0007669"/>
    <property type="project" value="InterPro"/>
</dbReference>
<evidence type="ECO:0000256" key="3">
    <source>
        <dbReference type="ARBA" id="ARBA00004286"/>
    </source>
</evidence>
<dbReference type="Pfam" id="PF13476">
    <property type="entry name" value="AAA_23"/>
    <property type="match status" value="1"/>
</dbReference>
<evidence type="ECO:0000256" key="17">
    <source>
        <dbReference type="ARBA" id="ARBA00023254"/>
    </source>
</evidence>
<dbReference type="EMBL" id="CAKXYY010000007">
    <property type="protein sequence ID" value="CAH2352618.1"/>
    <property type="molecule type" value="Genomic_DNA"/>
</dbReference>
<evidence type="ECO:0000256" key="1">
    <source>
        <dbReference type="ARBA" id="ARBA00001947"/>
    </source>
</evidence>
<sequence length="1306" mass="150073">MSSIYKLSICGVRSFDPERSETIQFGFPLTLICGQNGCGKTTIIECLKYATTGDLPPNSKGGAFVHDPKLVYKSEVRAQVKLAFSNANGKSMICTRSMQLSKKRGSSKGDNSTFKTLEGQLAIMNKGERSTISTKNAELDGQIPLYLGASKAILDYVIFCHQDDSLWPLSEASILKKRFDDIFEASKFTKVLDNLKVIRKDMTVDIKLIEQSVEHFKIDKERANKIKVKLQHMSDSINDYTVEITQLTSKIDEYESRADKLFRSNQQFQEVLAKLENLKMQQRSTKDQISRLNVSIEILPDTSDELLEQLNNFESILESKRNEILELNSQLEAAQENLTAARSDHNKEIRVEATLKAKEENYHKNLKERKRLMQESKDKVSFDFEDETTFGSKLKTSIDKDSTSLDKLQSKNRKLENLLVDEIKEINNSNITFEQQIKHLQTGIKEAEVQIENNNSKIGQLQYDEGNLVVAKSELQNLTDKFNHLKKQNELQQFQNKINEGDANVSKLEMEIEEINKKINIANKQSELHAKLSLLRENKANRQKSLKSLIDFNKFTFLKEIGKDLKGDGDEQIVRERMDILENEIKILTTTIDLAKNEYTVKDAELKSNEKKYTDLQKLADNYKGKIFDVIDEDQLESYESLVSDLESDYRDSLDALNTIEVTKQFNLKAIDIAEKEKLCSLCYRPFTSPEFTNFVKLLSERVEKMSIESLSQDCEQSKKDLESAKSINSEVLQYRKCIQEIHKMKEIITNSEPQALVLKEGYERNLSNFNELKSKLSKLSTLQRPMNDLQRLHNEITSFDKQIEEYEESVGEGTQSEDNYSSMSISVLQDIQQQKNQEIKNIRNKNNEYMEAKYSKQKEISRLENNVKDKQLAISNLEKSLLDKTNLQTSTENLKLKLDNLNNELQNVEFELIELQERATNKNAELEELQRVNKIGEADLTNKLESLNAIHTAFSNYDDSINKYLETDAGILEKTTENVKVLETSMSTLDEEIQRLQSQIKKADKSVSESANVQTNIRSNLDLRNLQQESGEIEDSISELDIANAEGRRDEYQEETRKIRNLIADTNAKHAGKIGEVRQMEGQIKSLKQELETEYKDVDKHYHEEWIKLQTNMLVSNDLQTYSKALDNAIMKFHSIKMEYINRIVDELWKQTYKGSDVDTIAIKSDVNLQAKGNRSYNYRVVMYKSGAELDMRGRCSAGQKVLASIIIRLALAECFGINCGMIALDEPTTNLDIDNIESLAEALNSIIDVRKKQKNFQLIIITHDEKFLSHINGDKFTDHFYRVQRDDLQRSTIRSLPISLIQEE</sequence>
<dbReference type="Proteomes" id="UP000837801">
    <property type="component" value="Unassembled WGS sequence"/>
</dbReference>
<dbReference type="GO" id="GO:0046872">
    <property type="term" value="F:metal ion binding"/>
    <property type="evidence" value="ECO:0007669"/>
    <property type="project" value="UniProtKB-KW"/>
</dbReference>
<comment type="catalytic activity">
    <reaction evidence="18">
        <text>ATP + H2O = ADP + phosphate + H(+)</text>
        <dbReference type="Rhea" id="RHEA:13065"/>
        <dbReference type="ChEBI" id="CHEBI:15377"/>
        <dbReference type="ChEBI" id="CHEBI:15378"/>
        <dbReference type="ChEBI" id="CHEBI:30616"/>
        <dbReference type="ChEBI" id="CHEBI:43474"/>
        <dbReference type="ChEBI" id="CHEBI:456216"/>
    </reaction>
</comment>
<dbReference type="FunFam" id="3.40.50.300:FF:000593">
    <property type="entry name" value="DNA repair protein RAD50"/>
    <property type="match status" value="1"/>
</dbReference>
<keyword evidence="10" id="KW-0378">Hydrolase</keyword>
<comment type="similarity">
    <text evidence="4">Belongs to the SMC family. RAD50 subfamily.</text>
</comment>
<dbReference type="SUPFAM" id="SSF52540">
    <property type="entry name" value="P-loop containing nucleoside triphosphate hydrolases"/>
    <property type="match status" value="2"/>
</dbReference>
<dbReference type="Gene3D" id="1.10.287.1490">
    <property type="match status" value="1"/>
</dbReference>
<reference evidence="21" key="1">
    <citation type="submission" date="2022-03" db="EMBL/GenBank/DDBJ databases">
        <authorList>
            <person name="Legras J.-L."/>
            <person name="Devillers H."/>
            <person name="Grondin C."/>
        </authorList>
    </citation>
    <scope>NUCLEOTIDE SEQUENCE</scope>
    <source>
        <strain evidence="21">CLIB 1423</strain>
    </source>
</reference>
<dbReference type="GO" id="GO:0000722">
    <property type="term" value="P:telomere maintenance via recombination"/>
    <property type="evidence" value="ECO:0007669"/>
    <property type="project" value="TreeGrafter"/>
</dbReference>
<dbReference type="PANTHER" id="PTHR18867">
    <property type="entry name" value="RAD50"/>
    <property type="match status" value="1"/>
</dbReference>
<dbReference type="GO" id="GO:0000794">
    <property type="term" value="C:condensed nuclear chromosome"/>
    <property type="evidence" value="ECO:0007669"/>
    <property type="project" value="TreeGrafter"/>
</dbReference>
<evidence type="ECO:0000256" key="2">
    <source>
        <dbReference type="ARBA" id="ARBA00004123"/>
    </source>
</evidence>
<dbReference type="Pfam" id="PF13558">
    <property type="entry name" value="SbcC_Walker_B"/>
    <property type="match status" value="1"/>
</dbReference>
<dbReference type="GO" id="GO:0030870">
    <property type="term" value="C:Mre11 complex"/>
    <property type="evidence" value="ECO:0007669"/>
    <property type="project" value="InterPro"/>
</dbReference>
<dbReference type="GO" id="GO:0003691">
    <property type="term" value="F:double-stranded telomeric DNA binding"/>
    <property type="evidence" value="ECO:0007669"/>
    <property type="project" value="TreeGrafter"/>
</dbReference>
<evidence type="ECO:0000259" key="20">
    <source>
        <dbReference type="Pfam" id="PF13476"/>
    </source>
</evidence>
<evidence type="ECO:0000256" key="14">
    <source>
        <dbReference type="ARBA" id="ARBA00023054"/>
    </source>
</evidence>
<evidence type="ECO:0000256" key="19">
    <source>
        <dbReference type="SAM" id="Coils"/>
    </source>
</evidence>
<dbReference type="GO" id="GO:0006303">
    <property type="term" value="P:double-strand break repair via nonhomologous end joining"/>
    <property type="evidence" value="ECO:0007669"/>
    <property type="project" value="UniProtKB-ARBA"/>
</dbReference>
<keyword evidence="8" id="KW-0547">Nucleotide-binding</keyword>
<keyword evidence="7" id="KW-0479">Metal-binding</keyword>
<keyword evidence="14 19" id="KW-0175">Coiled coil</keyword>
<dbReference type="Gene3D" id="3.40.50.300">
    <property type="entry name" value="P-loop containing nucleotide triphosphate hydrolases"/>
    <property type="match status" value="2"/>
</dbReference>
<dbReference type="GO" id="GO:0043047">
    <property type="term" value="F:single-stranded telomeric DNA binding"/>
    <property type="evidence" value="ECO:0007669"/>
    <property type="project" value="TreeGrafter"/>
</dbReference>
<keyword evidence="12" id="KW-0067">ATP-binding</keyword>
<keyword evidence="15" id="KW-0234">DNA repair</keyword>
<dbReference type="GO" id="GO:0000725">
    <property type="term" value="P:recombinational repair"/>
    <property type="evidence" value="ECO:0007669"/>
    <property type="project" value="UniProtKB-ARBA"/>
</dbReference>
<organism evidence="21 22">
    <name type="scientific">[Candida] railenensis</name>
    <dbReference type="NCBI Taxonomy" id="45579"/>
    <lineage>
        <taxon>Eukaryota</taxon>
        <taxon>Fungi</taxon>
        <taxon>Dikarya</taxon>
        <taxon>Ascomycota</taxon>
        <taxon>Saccharomycotina</taxon>
        <taxon>Pichiomycetes</taxon>
        <taxon>Debaryomycetaceae</taxon>
        <taxon>Kurtzmaniella</taxon>
    </lineage>
</organism>
<protein>
    <recommendedName>
        <fullName evidence="5">DNA repair protein RAD50</fullName>
    </recommendedName>
</protein>
<evidence type="ECO:0000256" key="11">
    <source>
        <dbReference type="ARBA" id="ARBA00022833"/>
    </source>
</evidence>
<keyword evidence="11" id="KW-0862">Zinc</keyword>
<evidence type="ECO:0000256" key="8">
    <source>
        <dbReference type="ARBA" id="ARBA00022741"/>
    </source>
</evidence>
<proteinExistence type="inferred from homology"/>
<keyword evidence="6" id="KW-0158">Chromosome</keyword>
<evidence type="ECO:0000256" key="18">
    <source>
        <dbReference type="ARBA" id="ARBA00049360"/>
    </source>
</evidence>
<feature type="coiled-coil region" evidence="19">
    <location>
        <begin position="578"/>
        <end position="626"/>
    </location>
</feature>
<dbReference type="GO" id="GO:0051880">
    <property type="term" value="F:G-quadruplex DNA binding"/>
    <property type="evidence" value="ECO:0007669"/>
    <property type="project" value="TreeGrafter"/>
</dbReference>
<dbReference type="FunFam" id="3.40.50.300:FF:001195">
    <property type="entry name" value="DNA repair protein rad50"/>
    <property type="match status" value="1"/>
</dbReference>
<keyword evidence="22" id="KW-1185">Reference proteome</keyword>
<dbReference type="PANTHER" id="PTHR18867:SF12">
    <property type="entry name" value="DNA REPAIR PROTEIN RAD50"/>
    <property type="match status" value="1"/>
</dbReference>
<evidence type="ECO:0000256" key="13">
    <source>
        <dbReference type="ARBA" id="ARBA00022842"/>
    </source>
</evidence>
<evidence type="ECO:0000256" key="4">
    <source>
        <dbReference type="ARBA" id="ARBA00009439"/>
    </source>
</evidence>
<comment type="cofactor">
    <cofactor evidence="1">
        <name>Zn(2+)</name>
        <dbReference type="ChEBI" id="CHEBI:29105"/>
    </cofactor>
</comment>
<name>A0A9P0QNR4_9ASCO</name>
<evidence type="ECO:0000256" key="5">
    <source>
        <dbReference type="ARBA" id="ARBA00017893"/>
    </source>
</evidence>
<dbReference type="GO" id="GO:0070192">
    <property type="term" value="P:chromosome organization involved in meiotic cell cycle"/>
    <property type="evidence" value="ECO:0007669"/>
    <property type="project" value="TreeGrafter"/>
</dbReference>
<evidence type="ECO:0000256" key="15">
    <source>
        <dbReference type="ARBA" id="ARBA00023204"/>
    </source>
</evidence>
<dbReference type="InterPro" id="IPR004584">
    <property type="entry name" value="Rad50_eukaryotes"/>
</dbReference>
<evidence type="ECO:0000256" key="9">
    <source>
        <dbReference type="ARBA" id="ARBA00022763"/>
    </source>
</evidence>
<keyword evidence="16" id="KW-0539">Nucleus</keyword>
<dbReference type="GO" id="GO:0007004">
    <property type="term" value="P:telomere maintenance via telomerase"/>
    <property type="evidence" value="ECO:0007669"/>
    <property type="project" value="TreeGrafter"/>
</dbReference>
<feature type="domain" description="Rad50/SbcC-type AAA" evidence="20">
    <location>
        <begin position="6"/>
        <end position="241"/>
    </location>
</feature>
<feature type="coiled-coil region" evidence="19">
    <location>
        <begin position="237"/>
        <end position="525"/>
    </location>
</feature>
<evidence type="ECO:0000256" key="10">
    <source>
        <dbReference type="ARBA" id="ARBA00022801"/>
    </source>
</evidence>
<evidence type="ECO:0000256" key="16">
    <source>
        <dbReference type="ARBA" id="ARBA00023242"/>
    </source>
</evidence>